<keyword evidence="1" id="KW-0812">Transmembrane</keyword>
<dbReference type="AlphaFoldDB" id="A0A1H8HHP5"/>
<keyword evidence="4" id="KW-1185">Reference proteome</keyword>
<feature type="transmembrane region" description="Helical" evidence="1">
    <location>
        <begin position="49"/>
        <end position="71"/>
    </location>
</feature>
<dbReference type="Proteomes" id="UP000199695">
    <property type="component" value="Unassembled WGS sequence"/>
</dbReference>
<sequence>MVSLLLLFEGGLEVSRTFDRIASVLFLLVGIFFIMESRKLSASAYGSEVGPDLFPLGLGILLVLLSLRLMVETFRYPSAEMKTTKLDVKRFGIILLAAILYAVLLEPLGYVLSTFLFLVVAFQTMEKGKWLSTIVFSGLFSSGVYYLYVGLLKGTLPGFPL</sequence>
<reference evidence="3 4" key="1">
    <citation type="submission" date="2016-10" db="EMBL/GenBank/DDBJ databases">
        <authorList>
            <person name="de Groot N.N."/>
        </authorList>
    </citation>
    <scope>NUCLEOTIDE SEQUENCE [LARGE SCALE GENOMIC DNA]</scope>
    <source>
        <strain evidence="3 4">DSM 46701</strain>
    </source>
</reference>
<dbReference type="InterPro" id="IPR009936">
    <property type="entry name" value="DUF1468"/>
</dbReference>
<feature type="domain" description="DUF1468" evidence="2">
    <location>
        <begin position="21"/>
        <end position="157"/>
    </location>
</feature>
<feature type="transmembrane region" description="Helical" evidence="1">
    <location>
        <begin position="20"/>
        <end position="37"/>
    </location>
</feature>
<feature type="transmembrane region" description="Helical" evidence="1">
    <location>
        <begin position="130"/>
        <end position="148"/>
    </location>
</feature>
<name>A0A1H8HHP5_9BACL</name>
<evidence type="ECO:0000256" key="1">
    <source>
        <dbReference type="SAM" id="Phobius"/>
    </source>
</evidence>
<keyword evidence="1" id="KW-0472">Membrane</keyword>
<feature type="transmembrane region" description="Helical" evidence="1">
    <location>
        <begin position="91"/>
        <end position="118"/>
    </location>
</feature>
<protein>
    <submittedName>
        <fullName evidence="3">Putative tricarboxylic transport membrane protein</fullName>
    </submittedName>
</protein>
<accession>A0A1H8HHP5</accession>
<dbReference type="STRING" id="1173111.SAMN05444955_11437"/>
<keyword evidence="1" id="KW-1133">Transmembrane helix</keyword>
<gene>
    <name evidence="3" type="ORF">SAMN05444955_11437</name>
</gene>
<evidence type="ECO:0000313" key="3">
    <source>
        <dbReference type="EMBL" id="SEN55673.1"/>
    </source>
</evidence>
<dbReference type="Pfam" id="PF07331">
    <property type="entry name" value="TctB"/>
    <property type="match status" value="1"/>
</dbReference>
<proteinExistence type="predicted"/>
<evidence type="ECO:0000259" key="2">
    <source>
        <dbReference type="Pfam" id="PF07331"/>
    </source>
</evidence>
<evidence type="ECO:0000313" key="4">
    <source>
        <dbReference type="Proteomes" id="UP000199695"/>
    </source>
</evidence>
<dbReference type="EMBL" id="FOCQ01000014">
    <property type="protein sequence ID" value="SEN55673.1"/>
    <property type="molecule type" value="Genomic_DNA"/>
</dbReference>
<organism evidence="3 4">
    <name type="scientific">Lihuaxuella thermophila</name>
    <dbReference type="NCBI Taxonomy" id="1173111"/>
    <lineage>
        <taxon>Bacteria</taxon>
        <taxon>Bacillati</taxon>
        <taxon>Bacillota</taxon>
        <taxon>Bacilli</taxon>
        <taxon>Bacillales</taxon>
        <taxon>Thermoactinomycetaceae</taxon>
        <taxon>Lihuaxuella</taxon>
    </lineage>
</organism>